<protein>
    <recommendedName>
        <fullName evidence="12">Probable peptidoglycan glycosyltransferase FtsW</fullName>
        <ecNumber evidence="14">2.4.99.28</ecNumber>
    </recommendedName>
    <alternativeName>
        <fullName evidence="13">Cell division protein FtsW</fullName>
    </alternativeName>
    <alternativeName>
        <fullName evidence="10">Cell wall polymerase</fullName>
    </alternativeName>
    <alternativeName>
        <fullName evidence="9">Peptidoglycan polymerase</fullName>
    </alternativeName>
</protein>
<keyword evidence="4 16" id="KW-0812">Transmembrane</keyword>
<dbReference type="EC" id="2.4.99.28" evidence="14"/>
<dbReference type="PROSITE" id="PS51257">
    <property type="entry name" value="PROKAR_LIPOPROTEIN"/>
    <property type="match status" value="1"/>
</dbReference>
<dbReference type="GO" id="GO:0008955">
    <property type="term" value="F:peptidoglycan glycosyltransferase activity"/>
    <property type="evidence" value="ECO:0007669"/>
    <property type="project" value="UniProtKB-EC"/>
</dbReference>
<comment type="caution">
    <text evidence="17">The sequence shown here is derived from an EMBL/GenBank/DDBJ whole genome shotgun (WGS) entry which is preliminary data.</text>
</comment>
<feature type="transmembrane region" description="Helical" evidence="16">
    <location>
        <begin position="109"/>
        <end position="129"/>
    </location>
</feature>
<dbReference type="GO" id="GO:0051301">
    <property type="term" value="P:cell division"/>
    <property type="evidence" value="ECO:0007669"/>
    <property type="project" value="InterPro"/>
</dbReference>
<evidence type="ECO:0000256" key="2">
    <source>
        <dbReference type="ARBA" id="ARBA00022676"/>
    </source>
</evidence>
<evidence type="ECO:0000256" key="13">
    <source>
        <dbReference type="ARBA" id="ARBA00041418"/>
    </source>
</evidence>
<feature type="transmembrane region" description="Helical" evidence="16">
    <location>
        <begin position="284"/>
        <end position="307"/>
    </location>
</feature>
<dbReference type="PANTHER" id="PTHR30474:SF2">
    <property type="entry name" value="PEPTIDOGLYCAN GLYCOSYLTRANSFERASE FTSW-RELATED"/>
    <property type="match status" value="1"/>
</dbReference>
<evidence type="ECO:0000313" key="18">
    <source>
        <dbReference type="Proteomes" id="UP000178650"/>
    </source>
</evidence>
<evidence type="ECO:0000256" key="15">
    <source>
        <dbReference type="ARBA" id="ARBA00049902"/>
    </source>
</evidence>
<evidence type="ECO:0000256" key="7">
    <source>
        <dbReference type="ARBA" id="ARBA00022989"/>
    </source>
</evidence>
<dbReference type="EMBL" id="MHPJ01000004">
    <property type="protein sequence ID" value="OGZ79376.1"/>
    <property type="molecule type" value="Genomic_DNA"/>
</dbReference>
<keyword evidence="6" id="KW-0573">Peptidoglycan synthesis</keyword>
<evidence type="ECO:0000256" key="12">
    <source>
        <dbReference type="ARBA" id="ARBA00041185"/>
    </source>
</evidence>
<name>A0A1G2IX20_9BACT</name>
<sequence>MKKHFNYFLFFLVVFLVGFGIVFLACLSAPASLQRFGNTNYYLFHQIISGLIPAIILGITGYKISLKFLKKWAPLLVFLNLIALFLVFLPKIGNEAGGASRWLGIGGFMLQPSEFLKITAILYLSAWIASKLSENNALDWKSVTKKGYHNVIYIFVPFVIFLGIIAIALFFQRDASTLGIITLTLLALYFSAKTPLWHTLLILISGASILLFLIRFEPYRMDRWLIFLHPDSDPLGKGFQLRQSLISLGSGGVFGKGLGMSTQKFGFLPQAISDSIFAIIGEEIGAIGCIILIGLFILFFWLGIQIAKNTNDRFSKMTAIGIVVWICLQTFINMASVAGIFPLAGIPLPFFSYGGSHLAVELFGVGLLLNISKNT</sequence>
<dbReference type="GO" id="GO:0032153">
    <property type="term" value="C:cell division site"/>
    <property type="evidence" value="ECO:0007669"/>
    <property type="project" value="TreeGrafter"/>
</dbReference>
<evidence type="ECO:0000256" key="16">
    <source>
        <dbReference type="SAM" id="Phobius"/>
    </source>
</evidence>
<evidence type="ECO:0000256" key="3">
    <source>
        <dbReference type="ARBA" id="ARBA00022679"/>
    </source>
</evidence>
<dbReference type="Proteomes" id="UP000178650">
    <property type="component" value="Unassembled WGS sequence"/>
</dbReference>
<evidence type="ECO:0000256" key="4">
    <source>
        <dbReference type="ARBA" id="ARBA00022692"/>
    </source>
</evidence>
<dbReference type="GO" id="GO:0015648">
    <property type="term" value="F:lipid-linked peptidoglycan transporter activity"/>
    <property type="evidence" value="ECO:0007669"/>
    <property type="project" value="TreeGrafter"/>
</dbReference>
<keyword evidence="2" id="KW-0328">Glycosyltransferase</keyword>
<feature type="transmembrane region" description="Helical" evidence="16">
    <location>
        <begin position="72"/>
        <end position="89"/>
    </location>
</feature>
<evidence type="ECO:0000313" key="17">
    <source>
        <dbReference type="EMBL" id="OGZ79376.1"/>
    </source>
</evidence>
<keyword evidence="8 16" id="KW-0472">Membrane</keyword>
<evidence type="ECO:0000256" key="14">
    <source>
        <dbReference type="ARBA" id="ARBA00044770"/>
    </source>
</evidence>
<evidence type="ECO:0000256" key="11">
    <source>
        <dbReference type="ARBA" id="ARBA00038053"/>
    </source>
</evidence>
<dbReference type="Pfam" id="PF01098">
    <property type="entry name" value="FTSW_RODA_SPOVE"/>
    <property type="match status" value="1"/>
</dbReference>
<dbReference type="AlphaFoldDB" id="A0A1G2IX20"/>
<feature type="transmembrane region" description="Helical" evidence="16">
    <location>
        <begin position="7"/>
        <end position="30"/>
    </location>
</feature>
<reference evidence="17 18" key="1">
    <citation type="journal article" date="2016" name="Nat. Commun.">
        <title>Thousands of microbial genomes shed light on interconnected biogeochemical processes in an aquifer system.</title>
        <authorList>
            <person name="Anantharaman K."/>
            <person name="Brown C.T."/>
            <person name="Hug L.A."/>
            <person name="Sharon I."/>
            <person name="Castelle C.J."/>
            <person name="Probst A.J."/>
            <person name="Thomas B.C."/>
            <person name="Singh A."/>
            <person name="Wilkins M.J."/>
            <person name="Karaoz U."/>
            <person name="Brodie E.L."/>
            <person name="Williams K.H."/>
            <person name="Hubbard S.S."/>
            <person name="Banfield J.F."/>
        </authorList>
    </citation>
    <scope>NUCLEOTIDE SEQUENCE [LARGE SCALE GENOMIC DNA]</scope>
</reference>
<proteinExistence type="inferred from homology"/>
<comment type="similarity">
    <text evidence="11">Belongs to the SEDS family. FtsW subfamily.</text>
</comment>
<keyword evidence="7 16" id="KW-1133">Transmembrane helix</keyword>
<evidence type="ECO:0000256" key="5">
    <source>
        <dbReference type="ARBA" id="ARBA00022960"/>
    </source>
</evidence>
<feature type="transmembrane region" description="Helical" evidence="16">
    <location>
        <begin position="42"/>
        <end position="60"/>
    </location>
</feature>
<gene>
    <name evidence="17" type="ORF">A2358_00215</name>
</gene>
<feature type="transmembrane region" description="Helical" evidence="16">
    <location>
        <begin position="319"/>
        <end position="344"/>
    </location>
</feature>
<evidence type="ECO:0000256" key="10">
    <source>
        <dbReference type="ARBA" id="ARBA00033270"/>
    </source>
</evidence>
<evidence type="ECO:0000256" key="1">
    <source>
        <dbReference type="ARBA" id="ARBA00004141"/>
    </source>
</evidence>
<dbReference type="GO" id="GO:0008360">
    <property type="term" value="P:regulation of cell shape"/>
    <property type="evidence" value="ECO:0007669"/>
    <property type="project" value="UniProtKB-KW"/>
</dbReference>
<dbReference type="STRING" id="1802223.A2358_00215"/>
<feature type="transmembrane region" description="Helical" evidence="16">
    <location>
        <begin position="175"/>
        <end position="192"/>
    </location>
</feature>
<comment type="catalytic activity">
    <reaction evidence="15">
        <text>[GlcNAc-(1-&gt;4)-Mur2Ac(oyl-L-Ala-gamma-D-Glu-L-Lys-D-Ala-D-Ala)](n)-di-trans,octa-cis-undecaprenyl diphosphate + beta-D-GlcNAc-(1-&gt;4)-Mur2Ac(oyl-L-Ala-gamma-D-Glu-L-Lys-D-Ala-D-Ala)-di-trans,octa-cis-undecaprenyl diphosphate = [GlcNAc-(1-&gt;4)-Mur2Ac(oyl-L-Ala-gamma-D-Glu-L-Lys-D-Ala-D-Ala)](n+1)-di-trans,octa-cis-undecaprenyl diphosphate + di-trans,octa-cis-undecaprenyl diphosphate + H(+)</text>
        <dbReference type="Rhea" id="RHEA:23708"/>
        <dbReference type="Rhea" id="RHEA-COMP:9602"/>
        <dbReference type="Rhea" id="RHEA-COMP:9603"/>
        <dbReference type="ChEBI" id="CHEBI:15378"/>
        <dbReference type="ChEBI" id="CHEBI:58405"/>
        <dbReference type="ChEBI" id="CHEBI:60033"/>
        <dbReference type="ChEBI" id="CHEBI:78435"/>
        <dbReference type="EC" id="2.4.99.28"/>
    </reaction>
</comment>
<keyword evidence="3" id="KW-0808">Transferase</keyword>
<dbReference type="GO" id="GO:0005886">
    <property type="term" value="C:plasma membrane"/>
    <property type="evidence" value="ECO:0007669"/>
    <property type="project" value="TreeGrafter"/>
</dbReference>
<feature type="transmembrane region" description="Helical" evidence="16">
    <location>
        <begin position="150"/>
        <end position="169"/>
    </location>
</feature>
<comment type="subcellular location">
    <subcellularLocation>
        <location evidence="1">Membrane</location>
        <topology evidence="1">Multi-pass membrane protein</topology>
    </subcellularLocation>
</comment>
<dbReference type="InterPro" id="IPR001182">
    <property type="entry name" value="FtsW/RodA"/>
</dbReference>
<feature type="transmembrane region" description="Helical" evidence="16">
    <location>
        <begin position="350"/>
        <end position="371"/>
    </location>
</feature>
<evidence type="ECO:0000256" key="6">
    <source>
        <dbReference type="ARBA" id="ARBA00022984"/>
    </source>
</evidence>
<dbReference type="PANTHER" id="PTHR30474">
    <property type="entry name" value="CELL CYCLE PROTEIN"/>
    <property type="match status" value="1"/>
</dbReference>
<organism evidence="17 18">
    <name type="scientific">Candidatus Staskawiczbacteria bacterium RIFOXYB1_FULL_37_44</name>
    <dbReference type="NCBI Taxonomy" id="1802223"/>
    <lineage>
        <taxon>Bacteria</taxon>
        <taxon>Candidatus Staskawicziibacteriota</taxon>
    </lineage>
</organism>
<dbReference type="GO" id="GO:0009252">
    <property type="term" value="P:peptidoglycan biosynthetic process"/>
    <property type="evidence" value="ECO:0007669"/>
    <property type="project" value="UniProtKB-KW"/>
</dbReference>
<accession>A0A1G2IX20</accession>
<evidence type="ECO:0000256" key="8">
    <source>
        <dbReference type="ARBA" id="ARBA00023136"/>
    </source>
</evidence>
<evidence type="ECO:0000256" key="9">
    <source>
        <dbReference type="ARBA" id="ARBA00032370"/>
    </source>
</evidence>
<feature type="transmembrane region" description="Helical" evidence="16">
    <location>
        <begin position="199"/>
        <end position="216"/>
    </location>
</feature>
<keyword evidence="5" id="KW-0133">Cell shape</keyword>